<dbReference type="Gene3D" id="1.10.10.10">
    <property type="entry name" value="Winged helix-like DNA-binding domain superfamily/Winged helix DNA-binding domain"/>
    <property type="match status" value="1"/>
</dbReference>
<evidence type="ECO:0008006" key="6">
    <source>
        <dbReference type="Google" id="ProtNLM"/>
    </source>
</evidence>
<sequence>MPPRPSNAELELLKCLWRQQPLSARELHNAVGESLEWSYSSTRKTLERMLEKGLVQTLDHHGLMVFRAAVGKLPTLAALSADFARRVLEIDGPLPVQAFADSRLLDDEELGQLEAMLRDADQERSQ</sequence>
<protein>
    <recommendedName>
        <fullName evidence="6">Penicillinase repressor</fullName>
    </recommendedName>
</protein>
<dbReference type="GO" id="GO:0045892">
    <property type="term" value="P:negative regulation of DNA-templated transcription"/>
    <property type="evidence" value="ECO:0007669"/>
    <property type="project" value="InterPro"/>
</dbReference>
<accession>A0A1B4ZA28</accession>
<keyword evidence="3" id="KW-0238">DNA-binding</keyword>
<evidence type="ECO:0000256" key="4">
    <source>
        <dbReference type="ARBA" id="ARBA00023163"/>
    </source>
</evidence>
<dbReference type="InterPro" id="IPR005650">
    <property type="entry name" value="BlaI_family"/>
</dbReference>
<organism evidence="5">
    <name type="scientific">Lysobacter sp. RH2180-5</name>
    <dbReference type="NCBI Taxonomy" id="1809648"/>
    <lineage>
        <taxon>Bacteria</taxon>
        <taxon>Pseudomonadati</taxon>
        <taxon>Pseudomonadota</taxon>
        <taxon>Gammaproteobacteria</taxon>
        <taxon>Lysobacterales</taxon>
        <taxon>Lysobacteraceae</taxon>
        <taxon>Lysobacter</taxon>
    </lineage>
</organism>
<dbReference type="EMBL" id="LC128664">
    <property type="protein sequence ID" value="BAV56286.1"/>
    <property type="molecule type" value="Genomic_DNA"/>
</dbReference>
<evidence type="ECO:0000256" key="3">
    <source>
        <dbReference type="ARBA" id="ARBA00023125"/>
    </source>
</evidence>
<name>A0A1B4ZA28_9GAMM</name>
<proteinExistence type="inferred from homology"/>
<dbReference type="Pfam" id="PF03965">
    <property type="entry name" value="Penicillinase_R"/>
    <property type="match status" value="1"/>
</dbReference>
<evidence type="ECO:0000313" key="5">
    <source>
        <dbReference type="EMBL" id="BAV56286.1"/>
    </source>
</evidence>
<keyword evidence="4" id="KW-0804">Transcription</keyword>
<evidence type="ECO:0000256" key="1">
    <source>
        <dbReference type="ARBA" id="ARBA00011046"/>
    </source>
</evidence>
<evidence type="ECO:0000256" key="2">
    <source>
        <dbReference type="ARBA" id="ARBA00023015"/>
    </source>
</evidence>
<dbReference type="InterPro" id="IPR036388">
    <property type="entry name" value="WH-like_DNA-bd_sf"/>
</dbReference>
<dbReference type="AlphaFoldDB" id="A0A1B4ZA28"/>
<dbReference type="GO" id="GO:0003677">
    <property type="term" value="F:DNA binding"/>
    <property type="evidence" value="ECO:0007669"/>
    <property type="project" value="UniProtKB-KW"/>
</dbReference>
<reference evidence="5" key="1">
    <citation type="journal article" date="2017" name="J. Antibiot.">
        <title>In silico identification of lysocin biosynthetic gene cluster from Lysobacter sp. RH2180-5.</title>
        <authorList>
            <person name="Panthee S."/>
            <person name="Hamamoto H."/>
            <person name="Suzuki Y."/>
            <person name="Sekimizu K."/>
        </authorList>
    </citation>
    <scope>NUCLEOTIDE SEQUENCE</scope>
    <source>
        <strain evidence="5">RH2180-5</strain>
    </source>
</reference>
<dbReference type="InterPro" id="IPR036390">
    <property type="entry name" value="WH_DNA-bd_sf"/>
</dbReference>
<dbReference type="SUPFAM" id="SSF46785">
    <property type="entry name" value="Winged helix' DNA-binding domain"/>
    <property type="match status" value="1"/>
</dbReference>
<keyword evidence="2" id="KW-0805">Transcription regulation</keyword>
<comment type="similarity">
    <text evidence="1">Belongs to the BlaI transcriptional regulatory family.</text>
</comment>